<keyword evidence="2" id="KW-0472">Membrane</keyword>
<proteinExistence type="predicted"/>
<sequence>MTATTQDVQEPRPGEPGEPWKSGKPGQPGKRARLRSRRTVAVLACGSLATAGIAGAAAGPLSLRSAQAASHREAPQISGQPEYDTTDVYAYQSPDKPDTTTLTVNWWPFAEPAGGPNFYKFATDAQYDVHVDSDGDGQGDLIYRWTFKDNYRSGDTFLYNTGQVTSLDDKDLNFYQTYDIDLLRLKDQKVVSSTKVADNLIAAPSNVGKASMPDYQKLRDQAVRPVAGGAKSFAGQADDPFFLDLRAFDLLYGGDLSEVGRDTLAGYNVQSVALQVPTSTLRQSAAQPVIGVWSTTQRKNASGGWSQVSRMANPLVNELVVPVKDKDRFNASAPWNDAQFLKYVTDPELARLIEKIYGIKAPALPRKDLVQAFLTGVPKLNQPPNVRPAEALRLNTSVQPTDQPKRLGVLDGDNAGYPNGRRLTDDVVDISLQVVEGELVGQKNDLGDAVDANDRAFGKTFPYLALPTSGSEGPLAKKSGGDSTNGSGQGSTNQSARLQTGLRPQDSGTGDDDTVLIASASAGAAGLVLVGVGLLWLRANRRSRAGR</sequence>
<comment type="caution">
    <text evidence="3">The sequence shown here is derived from an EMBL/GenBank/DDBJ whole genome shotgun (WGS) entry which is preliminary data.</text>
</comment>
<dbReference type="Pfam" id="PF14224">
    <property type="entry name" value="DUF4331"/>
    <property type="match status" value="1"/>
</dbReference>
<evidence type="ECO:0000313" key="3">
    <source>
        <dbReference type="EMBL" id="GCD46939.1"/>
    </source>
</evidence>
<keyword evidence="2" id="KW-1133">Transmembrane helix</keyword>
<feature type="region of interest" description="Disordered" evidence="1">
    <location>
        <begin position="1"/>
        <end position="36"/>
    </location>
</feature>
<keyword evidence="4" id="KW-1185">Reference proteome</keyword>
<organism evidence="3 4">
    <name type="scientific">Streptomyces paromomycinus</name>
    <name type="common">Streptomyces rimosus subsp. paromomycinus</name>
    <dbReference type="NCBI Taxonomy" id="92743"/>
    <lineage>
        <taxon>Bacteria</taxon>
        <taxon>Bacillati</taxon>
        <taxon>Actinomycetota</taxon>
        <taxon>Actinomycetes</taxon>
        <taxon>Kitasatosporales</taxon>
        <taxon>Streptomycetaceae</taxon>
        <taxon>Streptomyces</taxon>
    </lineage>
</organism>
<evidence type="ECO:0000256" key="2">
    <source>
        <dbReference type="SAM" id="Phobius"/>
    </source>
</evidence>
<evidence type="ECO:0000313" key="4">
    <source>
        <dbReference type="Proteomes" id="UP000286746"/>
    </source>
</evidence>
<dbReference type="RefSeq" id="WP_125057168.1">
    <property type="nucleotide sequence ID" value="NZ_BHZD01000001.1"/>
</dbReference>
<reference evidence="3 4" key="1">
    <citation type="submission" date="2018-11" db="EMBL/GenBank/DDBJ databases">
        <title>Whole genome sequence of Streptomyces paromomycinus NBRC 15454(T).</title>
        <authorList>
            <person name="Komaki H."/>
            <person name="Tamura T."/>
        </authorList>
    </citation>
    <scope>NUCLEOTIDE SEQUENCE [LARGE SCALE GENOMIC DNA]</scope>
    <source>
        <strain evidence="3 4">NBRC 15454</strain>
    </source>
</reference>
<gene>
    <name evidence="3" type="ORF">GKJPGBOP_06694</name>
</gene>
<feature type="region of interest" description="Disordered" evidence="1">
    <location>
        <begin position="468"/>
        <end position="513"/>
    </location>
</feature>
<dbReference type="Proteomes" id="UP000286746">
    <property type="component" value="Unassembled WGS sequence"/>
</dbReference>
<dbReference type="InterPro" id="IPR025566">
    <property type="entry name" value="DUF4331"/>
</dbReference>
<evidence type="ECO:0000256" key="1">
    <source>
        <dbReference type="SAM" id="MobiDB-lite"/>
    </source>
</evidence>
<accession>A0A401WCE3</accession>
<feature type="transmembrane region" description="Helical" evidence="2">
    <location>
        <begin position="40"/>
        <end position="63"/>
    </location>
</feature>
<dbReference type="AlphaFoldDB" id="A0A401WCE3"/>
<keyword evidence="2" id="KW-0812">Transmembrane</keyword>
<dbReference type="EMBL" id="BHZD01000001">
    <property type="protein sequence ID" value="GCD46939.1"/>
    <property type="molecule type" value="Genomic_DNA"/>
</dbReference>
<protein>
    <recommendedName>
        <fullName evidence="5">DUF4331 domain-containing protein</fullName>
    </recommendedName>
</protein>
<feature type="compositionally biased region" description="Polar residues" evidence="1">
    <location>
        <begin position="481"/>
        <end position="498"/>
    </location>
</feature>
<evidence type="ECO:0008006" key="5">
    <source>
        <dbReference type="Google" id="ProtNLM"/>
    </source>
</evidence>
<feature type="transmembrane region" description="Helical" evidence="2">
    <location>
        <begin position="515"/>
        <end position="537"/>
    </location>
</feature>
<name>A0A401WCE3_STREY</name>